<comment type="caution">
    <text evidence="1">The sequence shown here is derived from an EMBL/GenBank/DDBJ whole genome shotgun (WGS) entry which is preliminary data.</text>
</comment>
<reference evidence="2" key="1">
    <citation type="journal article" date="2024" name="Proc. Natl. Acad. Sci. U.S.A.">
        <title>Extraordinary preservation of gene collinearity over three hundred million years revealed in homosporous lycophytes.</title>
        <authorList>
            <person name="Li C."/>
            <person name="Wickell D."/>
            <person name="Kuo L.Y."/>
            <person name="Chen X."/>
            <person name="Nie B."/>
            <person name="Liao X."/>
            <person name="Peng D."/>
            <person name="Ji J."/>
            <person name="Jenkins J."/>
            <person name="Williams M."/>
            <person name="Shu S."/>
            <person name="Plott C."/>
            <person name="Barry K."/>
            <person name="Rajasekar S."/>
            <person name="Grimwood J."/>
            <person name="Han X."/>
            <person name="Sun S."/>
            <person name="Hou Z."/>
            <person name="He W."/>
            <person name="Dai G."/>
            <person name="Sun C."/>
            <person name="Schmutz J."/>
            <person name="Leebens-Mack J.H."/>
            <person name="Li F.W."/>
            <person name="Wang L."/>
        </authorList>
    </citation>
    <scope>NUCLEOTIDE SEQUENCE [LARGE SCALE GENOMIC DNA]</scope>
    <source>
        <strain evidence="2">cv. PW_Plant_1</strain>
    </source>
</reference>
<dbReference type="Proteomes" id="UP001162992">
    <property type="component" value="Chromosome 17"/>
</dbReference>
<evidence type="ECO:0000313" key="1">
    <source>
        <dbReference type="EMBL" id="KAJ7525824.1"/>
    </source>
</evidence>
<dbReference type="EMBL" id="CM055108">
    <property type="protein sequence ID" value="KAJ7525824.1"/>
    <property type="molecule type" value="Genomic_DNA"/>
</dbReference>
<accession>A0ACC2B7X0</accession>
<evidence type="ECO:0000313" key="2">
    <source>
        <dbReference type="Proteomes" id="UP001162992"/>
    </source>
</evidence>
<sequence length="1307" mass="143616">MFRPIREQAPQMRHGLPFPGGPPLNPAVMMNTGQGMMNTAQGMNTGQGMMNSAQGMNTVQGMMNMPPQGPPQPQPPSPFIPTGRAVLLPSFRGALPGFPPLPTPPRPPSPPPLPPSPPAEVPPPPPLPEDDSNFANFALVPRMPRDPEIVKNIEVLAAFVVRNGPQFEQMTKSKQGTDPKFAFLFGGEPGTEAAIGFQFYEWKKRTLSRKQEKERSEQLSAEQAKANVVLHETKQRENKPDSPAGSDMDMEDDFAVPLPPTEPKSAPFDSVQRKNSHSPEPKHSFEDTLSDRLRGERVSLELKEYQEQRVLVTKNVGADHREISPELNVEVNVQASKATPTHSATKETFSPELQQEKESTAELNELCMEDVSPEASPLKLSEVEGESNPDLAIRAQRWGPLGLSVDEVEAQSLPVKVDSVSSLDDEMADGQVAENLETVAPYRKDGSSSGTSYSSKDRGFASSPNSGSKRETGNNKSEVGDDLKQEIGGPTVDEFGRLVREGASDSDSNEGYPFSRGRSKTRSRSRTPEDFRRRYRSRSRSPRRRIRRDSRSRSRSPRRRRSWSRSPSRDFSRAGDIRNDRGPSDRGRRGGRGSRPPLCFNFMRGRCFRGHSCRYLHQENDLAASDNSGRWENGTKVGRKENFVDEDRHRARFEDPSSDKVTKESVHVPEQEHDEKKDLNSEKASPIVGKEPEHVSSCEDDIPSDPGRSSAAEGTDNKEDVDAPVQPAKEEIPSTVEEQLLQTSLPGTSPSIVKTVPEQVTAPPLSLLPPKPLPVIAGFSQQPHEHGFGANVVRPQAEYVPPLSPLPPKPLPANAGFSLQPHEHPFGGSSLRPQQPEFPHKNMIQHHAGFSGNPLPVRPPGLNMNQPLSFQPGITSTSLHHHQSDPSLSRPVPQHPAFSAPPWSTFQPVYSGGPRIPHQPALGMNAPAMQPRFDEPSRLMQQSGPRPLLPMHQQPGFASHQVRYPPPSSSLGTLGPLSQPLPNLAPPQAGQNMSRQELPMVSGGSNMQTYQRPQLPAPVPSPVFHQSQNFTFSTPNPGRVPPVQSLPPRPQQQRLSEEPYDPLADGLEPKPPGAGLPVSNSILESAAGYKNESLSSEQPSEKDEIDALEISNRILSAARAGMHVLESVNPKPGLGGGSENGIRRSPTKIETLFANQNLKDQIHSRPSVVEHLDINSPLYVAEDPDDVAGDKQLNIGDERQRAIGETTNDSGQKQSKGKSSKEAKVMKLLRTAVTEYVKEVLKPTWREGHLSKEAFKTIAKKAVDKVISTLPGHHIPKSQDKVDRFIISSQEKISKLVQGYLDKYVKP</sequence>
<organism evidence="1 2">
    <name type="scientific">Diphasiastrum complanatum</name>
    <name type="common">Issler's clubmoss</name>
    <name type="synonym">Lycopodium complanatum</name>
    <dbReference type="NCBI Taxonomy" id="34168"/>
    <lineage>
        <taxon>Eukaryota</taxon>
        <taxon>Viridiplantae</taxon>
        <taxon>Streptophyta</taxon>
        <taxon>Embryophyta</taxon>
        <taxon>Tracheophyta</taxon>
        <taxon>Lycopodiopsida</taxon>
        <taxon>Lycopodiales</taxon>
        <taxon>Lycopodiaceae</taxon>
        <taxon>Lycopodioideae</taxon>
        <taxon>Diphasiastrum</taxon>
    </lineage>
</organism>
<proteinExistence type="predicted"/>
<keyword evidence="2" id="KW-1185">Reference proteome</keyword>
<name>A0ACC2B7X0_DIPCM</name>
<gene>
    <name evidence="1" type="ORF">O6H91_17G068600</name>
</gene>
<protein>
    <submittedName>
        <fullName evidence="1">Uncharacterized protein</fullName>
    </submittedName>
</protein>